<evidence type="ECO:0000256" key="4">
    <source>
        <dbReference type="ARBA" id="ARBA00022741"/>
    </source>
</evidence>
<dbReference type="Gene3D" id="3.90.320.10">
    <property type="match status" value="1"/>
</dbReference>
<dbReference type="Gene3D" id="3.40.50.300">
    <property type="entry name" value="P-loop containing nucleotide triphosphate hydrolases"/>
    <property type="match status" value="4"/>
</dbReference>
<evidence type="ECO:0000256" key="6">
    <source>
        <dbReference type="ARBA" id="ARBA00022801"/>
    </source>
</evidence>
<dbReference type="Pfam" id="PF12705">
    <property type="entry name" value="PDDEXK_1"/>
    <property type="match status" value="1"/>
</dbReference>
<evidence type="ECO:0000256" key="13">
    <source>
        <dbReference type="ARBA" id="ARBA00023204"/>
    </source>
</evidence>
<feature type="domain" description="UvrD-like helicase C-terminal" evidence="14">
    <location>
        <begin position="276"/>
        <end position="581"/>
    </location>
</feature>
<proteinExistence type="predicted"/>
<keyword evidence="8" id="KW-0269">Exonuclease</keyword>
<dbReference type="PROSITE" id="PS51217">
    <property type="entry name" value="UVRD_HELICASE_CTER"/>
    <property type="match status" value="1"/>
</dbReference>
<keyword evidence="6" id="KW-0378">Hydrolase</keyword>
<evidence type="ECO:0000256" key="11">
    <source>
        <dbReference type="ARBA" id="ARBA00023014"/>
    </source>
</evidence>
<dbReference type="PANTHER" id="PTHR30591">
    <property type="entry name" value="RECBCD ENZYME SUBUNIT RECC"/>
    <property type="match status" value="1"/>
</dbReference>
<dbReference type="GO" id="GO:0004527">
    <property type="term" value="F:exonuclease activity"/>
    <property type="evidence" value="ECO:0007669"/>
    <property type="project" value="UniProtKB-KW"/>
</dbReference>
<accession>A0AAW9NWS6</accession>
<evidence type="ECO:0000256" key="1">
    <source>
        <dbReference type="ARBA" id="ARBA00022485"/>
    </source>
</evidence>
<keyword evidence="4" id="KW-0547">Nucleotide-binding</keyword>
<dbReference type="InterPro" id="IPR014017">
    <property type="entry name" value="DNA_helicase_UvrD-like_C"/>
</dbReference>
<evidence type="ECO:0000256" key="10">
    <source>
        <dbReference type="ARBA" id="ARBA00023004"/>
    </source>
</evidence>
<dbReference type="GO" id="GO:0000724">
    <property type="term" value="P:double-strand break repair via homologous recombination"/>
    <property type="evidence" value="ECO:0007669"/>
    <property type="project" value="InterPro"/>
</dbReference>
<evidence type="ECO:0000256" key="12">
    <source>
        <dbReference type="ARBA" id="ARBA00023125"/>
    </source>
</evidence>
<dbReference type="InterPro" id="IPR038726">
    <property type="entry name" value="PDDEXK_AddAB-type"/>
</dbReference>
<dbReference type="GO" id="GO:0004386">
    <property type="term" value="F:helicase activity"/>
    <property type="evidence" value="ECO:0007669"/>
    <property type="project" value="UniProtKB-KW"/>
</dbReference>
<evidence type="ECO:0000256" key="5">
    <source>
        <dbReference type="ARBA" id="ARBA00022763"/>
    </source>
</evidence>
<evidence type="ECO:0000256" key="8">
    <source>
        <dbReference type="ARBA" id="ARBA00022839"/>
    </source>
</evidence>
<dbReference type="GO" id="GO:0003677">
    <property type="term" value="F:DNA binding"/>
    <property type="evidence" value="ECO:0007669"/>
    <property type="project" value="UniProtKB-KW"/>
</dbReference>
<evidence type="ECO:0000256" key="9">
    <source>
        <dbReference type="ARBA" id="ARBA00022840"/>
    </source>
</evidence>
<dbReference type="Proteomes" id="UP001344888">
    <property type="component" value="Unassembled WGS sequence"/>
</dbReference>
<keyword evidence="16" id="KW-1185">Reference proteome</keyword>
<evidence type="ECO:0000313" key="16">
    <source>
        <dbReference type="Proteomes" id="UP001344888"/>
    </source>
</evidence>
<dbReference type="AlphaFoldDB" id="A0AAW9NWS6"/>
<dbReference type="GO" id="GO:0046872">
    <property type="term" value="F:metal ion binding"/>
    <property type="evidence" value="ECO:0007669"/>
    <property type="project" value="UniProtKB-KW"/>
</dbReference>
<keyword evidence="7 15" id="KW-0347">Helicase</keyword>
<keyword evidence="1" id="KW-0004">4Fe-4S</keyword>
<keyword evidence="2" id="KW-0540">Nuclease</keyword>
<dbReference type="NCBIfam" id="TIGR02773">
    <property type="entry name" value="addB_Gpos"/>
    <property type="match status" value="1"/>
</dbReference>
<dbReference type="InterPro" id="IPR011604">
    <property type="entry name" value="PDDEXK-like_dom_sf"/>
</dbReference>
<gene>
    <name evidence="15" type="primary">addB</name>
    <name evidence="15" type="ORF">P9B03_10115</name>
</gene>
<organism evidence="15 16">
    <name type="scientific">Metasolibacillus meyeri</name>
    <dbReference type="NCBI Taxonomy" id="1071052"/>
    <lineage>
        <taxon>Bacteria</taxon>
        <taxon>Bacillati</taxon>
        <taxon>Bacillota</taxon>
        <taxon>Bacilli</taxon>
        <taxon>Bacillales</taxon>
        <taxon>Caryophanaceae</taxon>
        <taxon>Metasolibacillus</taxon>
    </lineage>
</organism>
<dbReference type="InterPro" id="IPR014140">
    <property type="entry name" value="DNA_helicase_suAddB"/>
</dbReference>
<evidence type="ECO:0000256" key="7">
    <source>
        <dbReference type="ARBA" id="ARBA00022806"/>
    </source>
</evidence>
<dbReference type="Pfam" id="PF21445">
    <property type="entry name" value="ADDB_N"/>
    <property type="match status" value="1"/>
</dbReference>
<evidence type="ECO:0000256" key="2">
    <source>
        <dbReference type="ARBA" id="ARBA00022722"/>
    </source>
</evidence>
<sequence>MSLRIISGRAGTGKTTLLQQEIVQRLKEEPFGAPLFVIVPDQMSFKTEYDLTNRYDISGMIRAQVLTFKRLAWFILQETGGIARDKIDSFGYRMLIRRILQDYKEQFAIFKQAAGKRGFTQEIEQLLREFSQYDVTSISIIELIKELEAYGAAHTLIAKMKDFQIILQQLEESIGESYVDGEGFYPILVEQLKNSEKIQQAEVYIDGFTAFTIREFAIVEQLLLLAKRVTIVLPFDDVQDAMDPQALFHRAAFTYDKLMDFAAQHHLEIENREHLMTNYRTQQTDLLHIEANFHASIPVAQAASGAVQVIEGVNRRAEIQSIAREITRLVTEEQVRYKDIGVMYRQADVYDPLIATIFKQYEIPFFMNEKRPMLHHPFIEFMRSSLEAVISNWQYEPVFRAVKTDLFLPLHAEVKTYREQLDKLENFVIAKGIIGKRWHDEEVWQYRRFRVLEKIGAVQTDKELEMQERLQQARQIVRNPLLMLEQALKNAKTGLEIGQALYEYAERLQLYEKLQSMKAQELETALDLASEHDQVWNGWVNILDQFVLMFGEQEVTLQEAAEMLDEGYDSLQFSNIPPAIDEITVATVEYSRFDNMKAVFIIGVNDGVYPMRIDQEGLLTDADRHYFEQLNYELAPNAKSKLLQEAFLIYRAFTSPTDKLYITFASADEEGKSLLPSLYINRLHKLFTIGERRTLSHTRVFIDPIEEIDQSKVLPYLRHPKPSIAYLATQLKKAEQTKSLAAEWRALRTFYRRYPQWEQMLQFVTKPLYTINKAELLQPAITEKLYGEELQASVSRIEKFYRCPYSHFATYGLRLEERAEYRLETFAMGDLFHEALRTILSSDEIPPANYKECLQKAREAVEPLVHIFSYRILESNSRYLYIKDKLIRVVARTLFALTEHAKVAKFKPVVHEKPFGKTDDKTVKKGIKPLPALEIPLENKRKMYLRGQIDRIDAYEENGQLYLRVVDYKSSSRDLDLNEVYHGISLQLLTYLDVAVKNAKELFALPKNEEITVTPAGMLYVHVHDPLIRLEEYVDEQMRELQRLEKYRMQGLLTNEIPILEAMDENLLEQKKSPVIPVSMTTKGAIGAYSKTVDVQTMPILQDFVIEKHKEAGNKIFTGATDIYPYKLKNRTACDYCGFKAVCQFDPSDGHQQYHHLPVKKTDELIAKVRKECGYSDLKDTEETD</sequence>
<dbReference type="PANTHER" id="PTHR30591:SF1">
    <property type="entry name" value="RECBCD ENZYME SUBUNIT RECC"/>
    <property type="match status" value="1"/>
</dbReference>
<evidence type="ECO:0000313" key="15">
    <source>
        <dbReference type="EMBL" id="MEC1178838.1"/>
    </source>
</evidence>
<dbReference type="SUPFAM" id="SSF52540">
    <property type="entry name" value="P-loop containing nucleoside triphosphate hydrolases"/>
    <property type="match status" value="2"/>
</dbReference>
<keyword evidence="3" id="KW-0479">Metal-binding</keyword>
<reference evidence="15 16" key="1">
    <citation type="submission" date="2023-03" db="EMBL/GenBank/DDBJ databases">
        <title>Bacillus Genome Sequencing.</title>
        <authorList>
            <person name="Dunlap C."/>
        </authorList>
    </citation>
    <scope>NUCLEOTIDE SEQUENCE [LARGE SCALE GENOMIC DNA]</scope>
    <source>
        <strain evidence="15 16">B-59205</strain>
    </source>
</reference>
<dbReference type="EMBL" id="JARSFG010000014">
    <property type="protein sequence ID" value="MEC1178838.1"/>
    <property type="molecule type" value="Genomic_DNA"/>
</dbReference>
<dbReference type="InterPro" id="IPR049035">
    <property type="entry name" value="ADDB_N"/>
</dbReference>
<dbReference type="GO" id="GO:0005524">
    <property type="term" value="F:ATP binding"/>
    <property type="evidence" value="ECO:0007669"/>
    <property type="project" value="UniProtKB-KW"/>
</dbReference>
<evidence type="ECO:0000256" key="3">
    <source>
        <dbReference type="ARBA" id="ARBA00022723"/>
    </source>
</evidence>
<protein>
    <submittedName>
        <fullName evidence="15">Helicase-exonuclease AddAB subunit AddB</fullName>
    </submittedName>
</protein>
<comment type="caution">
    <text evidence="15">The sequence shown here is derived from an EMBL/GenBank/DDBJ whole genome shotgun (WGS) entry which is preliminary data.</text>
</comment>
<keyword evidence="5" id="KW-0227">DNA damage</keyword>
<dbReference type="GO" id="GO:0051539">
    <property type="term" value="F:4 iron, 4 sulfur cluster binding"/>
    <property type="evidence" value="ECO:0007669"/>
    <property type="project" value="UniProtKB-KW"/>
</dbReference>
<evidence type="ECO:0000259" key="14">
    <source>
        <dbReference type="PROSITE" id="PS51217"/>
    </source>
</evidence>
<keyword evidence="10" id="KW-0408">Iron</keyword>
<keyword evidence="13" id="KW-0234">DNA repair</keyword>
<dbReference type="RefSeq" id="WP_326123303.1">
    <property type="nucleotide sequence ID" value="NZ_JARSFG010000014.1"/>
</dbReference>
<dbReference type="InterPro" id="IPR027417">
    <property type="entry name" value="P-loop_NTPase"/>
</dbReference>
<keyword evidence="9" id="KW-0067">ATP-binding</keyword>
<keyword evidence="12" id="KW-0238">DNA-binding</keyword>
<keyword evidence="11" id="KW-0411">Iron-sulfur</keyword>
<name>A0AAW9NWS6_9BACL</name>